<gene>
    <name evidence="2" type="ORF">B0H16DRAFT_1261008</name>
</gene>
<name>A0AAD7J3I6_9AGAR</name>
<comment type="caution">
    <text evidence="2">The sequence shown here is derived from an EMBL/GenBank/DDBJ whole genome shotgun (WGS) entry which is preliminary data.</text>
</comment>
<feature type="non-terminal residue" evidence="2">
    <location>
        <position position="1"/>
    </location>
</feature>
<reference evidence="2" key="1">
    <citation type="submission" date="2023-03" db="EMBL/GenBank/DDBJ databases">
        <title>Massive genome expansion in bonnet fungi (Mycena s.s.) driven by repeated elements and novel gene families across ecological guilds.</title>
        <authorList>
            <consortium name="Lawrence Berkeley National Laboratory"/>
            <person name="Harder C.B."/>
            <person name="Miyauchi S."/>
            <person name="Viragh M."/>
            <person name="Kuo A."/>
            <person name="Thoen E."/>
            <person name="Andreopoulos B."/>
            <person name="Lu D."/>
            <person name="Skrede I."/>
            <person name="Drula E."/>
            <person name="Henrissat B."/>
            <person name="Morin E."/>
            <person name="Kohler A."/>
            <person name="Barry K."/>
            <person name="LaButti K."/>
            <person name="Morin E."/>
            <person name="Salamov A."/>
            <person name="Lipzen A."/>
            <person name="Mereny Z."/>
            <person name="Hegedus B."/>
            <person name="Baldrian P."/>
            <person name="Stursova M."/>
            <person name="Weitz H."/>
            <person name="Taylor A."/>
            <person name="Grigoriev I.V."/>
            <person name="Nagy L.G."/>
            <person name="Martin F."/>
            <person name="Kauserud H."/>
        </authorList>
    </citation>
    <scope>NUCLEOTIDE SEQUENCE</scope>
    <source>
        <strain evidence="2">CBHHK182m</strain>
    </source>
</reference>
<sequence>WFALEKDRSDSPEALYYPRVFVWVPSKLLPNDFSFTCIFCGKGKMRENGWNSNPNARRVVDLDSCYYILSKRVKCRNSCHKSCTMYHEKILQQLPPGLRNQFPGMAAFLTHCSGIDNNVMMLVRSTIAHGLTPNSWEHIFRELHVFGSLWTLIKQFKQIRQMILTPTRHLHHVEGPLCSVVKSLHEHGHAPISLLWTDNVRADRQFVERVIPTLHANV</sequence>
<evidence type="ECO:0000313" key="2">
    <source>
        <dbReference type="EMBL" id="KAJ7755581.1"/>
    </source>
</evidence>
<evidence type="ECO:0000313" key="3">
    <source>
        <dbReference type="Proteomes" id="UP001215598"/>
    </source>
</evidence>
<feature type="domain" description="DUF6729" evidence="1">
    <location>
        <begin position="11"/>
        <end position="144"/>
    </location>
</feature>
<dbReference type="PANTHER" id="PTHR24401:SF29">
    <property type="entry name" value="SI:CH211-243P7.3-RELATED"/>
    <property type="match status" value="1"/>
</dbReference>
<dbReference type="InterPro" id="IPR046616">
    <property type="entry name" value="DUF6729"/>
</dbReference>
<keyword evidence="3" id="KW-1185">Reference proteome</keyword>
<dbReference type="EMBL" id="JARKIB010000049">
    <property type="protein sequence ID" value="KAJ7755581.1"/>
    <property type="molecule type" value="Genomic_DNA"/>
</dbReference>
<dbReference type="Proteomes" id="UP001215598">
    <property type="component" value="Unassembled WGS sequence"/>
</dbReference>
<dbReference type="PANTHER" id="PTHR24401">
    <property type="entry name" value="SI:CH211-243P7.3-RELATED"/>
    <property type="match status" value="1"/>
</dbReference>
<organism evidence="2 3">
    <name type="scientific">Mycena metata</name>
    <dbReference type="NCBI Taxonomy" id="1033252"/>
    <lineage>
        <taxon>Eukaryota</taxon>
        <taxon>Fungi</taxon>
        <taxon>Dikarya</taxon>
        <taxon>Basidiomycota</taxon>
        <taxon>Agaricomycotina</taxon>
        <taxon>Agaricomycetes</taxon>
        <taxon>Agaricomycetidae</taxon>
        <taxon>Agaricales</taxon>
        <taxon>Marasmiineae</taxon>
        <taxon>Mycenaceae</taxon>
        <taxon>Mycena</taxon>
    </lineage>
</organism>
<evidence type="ECO:0000259" key="1">
    <source>
        <dbReference type="Pfam" id="PF20499"/>
    </source>
</evidence>
<accession>A0AAD7J3I6</accession>
<protein>
    <recommendedName>
        <fullName evidence="1">DUF6729 domain-containing protein</fullName>
    </recommendedName>
</protein>
<dbReference type="AlphaFoldDB" id="A0AAD7J3I6"/>
<feature type="non-terminal residue" evidence="2">
    <location>
        <position position="218"/>
    </location>
</feature>
<proteinExistence type="predicted"/>
<dbReference type="Pfam" id="PF20499">
    <property type="entry name" value="DUF6729"/>
    <property type="match status" value="1"/>
</dbReference>